<dbReference type="AlphaFoldDB" id="A0A0L0SN08"/>
<reference evidence="1 2" key="1">
    <citation type="submission" date="2009-11" db="EMBL/GenBank/DDBJ databases">
        <title>Annotation of Allomyces macrogynus ATCC 38327.</title>
        <authorList>
            <consortium name="The Broad Institute Genome Sequencing Platform"/>
            <person name="Russ C."/>
            <person name="Cuomo C."/>
            <person name="Burger G."/>
            <person name="Gray M.W."/>
            <person name="Holland P.W.H."/>
            <person name="King N."/>
            <person name="Lang F.B.F."/>
            <person name="Roger A.J."/>
            <person name="Ruiz-Trillo I."/>
            <person name="Young S.K."/>
            <person name="Zeng Q."/>
            <person name="Gargeya S."/>
            <person name="Fitzgerald M."/>
            <person name="Haas B."/>
            <person name="Abouelleil A."/>
            <person name="Alvarado L."/>
            <person name="Arachchi H.M."/>
            <person name="Berlin A."/>
            <person name="Chapman S.B."/>
            <person name="Gearin G."/>
            <person name="Goldberg J."/>
            <person name="Griggs A."/>
            <person name="Gujja S."/>
            <person name="Hansen M."/>
            <person name="Heiman D."/>
            <person name="Howarth C."/>
            <person name="Larimer J."/>
            <person name="Lui A."/>
            <person name="MacDonald P.J.P."/>
            <person name="McCowen C."/>
            <person name="Montmayeur A."/>
            <person name="Murphy C."/>
            <person name="Neiman D."/>
            <person name="Pearson M."/>
            <person name="Priest M."/>
            <person name="Roberts A."/>
            <person name="Saif S."/>
            <person name="Shea T."/>
            <person name="Sisk P."/>
            <person name="Stolte C."/>
            <person name="Sykes S."/>
            <person name="Wortman J."/>
            <person name="Nusbaum C."/>
            <person name="Birren B."/>
        </authorList>
    </citation>
    <scope>NUCLEOTIDE SEQUENCE [LARGE SCALE GENOMIC DNA]</scope>
    <source>
        <strain evidence="1 2">ATCC 38327</strain>
    </source>
</reference>
<gene>
    <name evidence="1" type="ORF">AMAG_19085</name>
</gene>
<dbReference type="Proteomes" id="UP000054350">
    <property type="component" value="Unassembled WGS sequence"/>
</dbReference>
<keyword evidence="2" id="KW-1185">Reference proteome</keyword>
<name>A0A0L0SN08_ALLM3</name>
<organism evidence="1 2">
    <name type="scientific">Allomyces macrogynus (strain ATCC 38327)</name>
    <name type="common">Allomyces javanicus var. macrogynus</name>
    <dbReference type="NCBI Taxonomy" id="578462"/>
    <lineage>
        <taxon>Eukaryota</taxon>
        <taxon>Fungi</taxon>
        <taxon>Fungi incertae sedis</taxon>
        <taxon>Blastocladiomycota</taxon>
        <taxon>Blastocladiomycetes</taxon>
        <taxon>Blastocladiales</taxon>
        <taxon>Blastocladiaceae</taxon>
        <taxon>Allomyces</taxon>
    </lineage>
</organism>
<proteinExistence type="predicted"/>
<dbReference type="EMBL" id="GG745343">
    <property type="protein sequence ID" value="KNE63888.1"/>
    <property type="molecule type" value="Genomic_DNA"/>
</dbReference>
<accession>A0A0L0SN08</accession>
<reference evidence="2" key="2">
    <citation type="submission" date="2009-11" db="EMBL/GenBank/DDBJ databases">
        <title>The Genome Sequence of Allomyces macrogynus strain ATCC 38327.</title>
        <authorList>
            <consortium name="The Broad Institute Genome Sequencing Platform"/>
            <person name="Russ C."/>
            <person name="Cuomo C."/>
            <person name="Shea T."/>
            <person name="Young S.K."/>
            <person name="Zeng Q."/>
            <person name="Koehrsen M."/>
            <person name="Haas B."/>
            <person name="Borodovsky M."/>
            <person name="Guigo R."/>
            <person name="Alvarado L."/>
            <person name="Berlin A."/>
            <person name="Borenstein D."/>
            <person name="Chen Z."/>
            <person name="Engels R."/>
            <person name="Freedman E."/>
            <person name="Gellesch M."/>
            <person name="Goldberg J."/>
            <person name="Griggs A."/>
            <person name="Gujja S."/>
            <person name="Heiman D."/>
            <person name="Hepburn T."/>
            <person name="Howarth C."/>
            <person name="Jen D."/>
            <person name="Larson L."/>
            <person name="Lewis B."/>
            <person name="Mehta T."/>
            <person name="Park D."/>
            <person name="Pearson M."/>
            <person name="Roberts A."/>
            <person name="Saif S."/>
            <person name="Shenoy N."/>
            <person name="Sisk P."/>
            <person name="Stolte C."/>
            <person name="Sykes S."/>
            <person name="Walk T."/>
            <person name="White J."/>
            <person name="Yandava C."/>
            <person name="Burger G."/>
            <person name="Gray M.W."/>
            <person name="Holland P.W.H."/>
            <person name="King N."/>
            <person name="Lang F.B.F."/>
            <person name="Roger A.J."/>
            <person name="Ruiz-Trillo I."/>
            <person name="Lander E."/>
            <person name="Nusbaum C."/>
        </authorList>
    </citation>
    <scope>NUCLEOTIDE SEQUENCE [LARGE SCALE GENOMIC DNA]</scope>
    <source>
        <strain evidence="2">ATCC 38327</strain>
    </source>
</reference>
<evidence type="ECO:0000313" key="2">
    <source>
        <dbReference type="Proteomes" id="UP000054350"/>
    </source>
</evidence>
<protein>
    <submittedName>
        <fullName evidence="1">Uncharacterized protein</fullName>
    </submittedName>
</protein>
<evidence type="ECO:0000313" key="1">
    <source>
        <dbReference type="EMBL" id="KNE63888.1"/>
    </source>
</evidence>
<dbReference type="VEuPathDB" id="FungiDB:AMAG_19085"/>
<dbReference type="OrthoDB" id="124582at2759"/>
<sequence>MDNHPTDSAACTDPDAVMHPAITTETRQLFTPITGRIVAEPAPALHTVATTLACVAFDHERENTFAGLARSLPAQPGLVIEGIGHIAVLIFYAALADRVQAVAREPLSTMESMDPAVRKSWQIEPERPR</sequence>